<gene>
    <name evidence="3" type="ORF">OGAPHI_005333</name>
</gene>
<dbReference type="PANTHER" id="PTHR35519:SF1">
    <property type="entry name" value="YALI0C06193P"/>
    <property type="match status" value="1"/>
</dbReference>
<protein>
    <submittedName>
        <fullName evidence="3">Uncharacterized protein</fullName>
    </submittedName>
</protein>
<keyword evidence="2" id="KW-0812">Transmembrane</keyword>
<evidence type="ECO:0000313" key="4">
    <source>
        <dbReference type="Proteomes" id="UP000769157"/>
    </source>
</evidence>
<reference evidence="3" key="1">
    <citation type="journal article" date="2021" name="Open Biol.">
        <title>Shared evolutionary footprints suggest mitochondrial oxidative damage underlies multiple complex I losses in fungi.</title>
        <authorList>
            <person name="Schikora-Tamarit M.A."/>
            <person name="Marcet-Houben M."/>
            <person name="Nosek J."/>
            <person name="Gabaldon T."/>
        </authorList>
    </citation>
    <scope>NUCLEOTIDE SEQUENCE</scope>
    <source>
        <strain evidence="3">CBS6075</strain>
    </source>
</reference>
<feature type="region of interest" description="Disordered" evidence="1">
    <location>
        <begin position="179"/>
        <end position="214"/>
    </location>
</feature>
<dbReference type="EMBL" id="JAEUBE010000375">
    <property type="protein sequence ID" value="KAH3663343.1"/>
    <property type="molecule type" value="Genomic_DNA"/>
</dbReference>
<sequence length="214" mass="24362">MSGIENTLQTVQNQLESIPFYDDFMDKWNEFAGDKVKTKDPYVETMPDGSTRKLKLPENASKEEKKAWKRIQRRAWIDDKCFLGCYPVDCGIGLGPIVVCLPGIGPILMFAVHARLIHMASHVFDIDPTTYSKMQANILFDFLISLPPLIGSFFAWMNGCSTRNAALVHTRARKLLIAREQQQQQQQHHAPDNYQNRPVPAPPPPPAAKRPIWY</sequence>
<keyword evidence="2" id="KW-1133">Transmembrane helix</keyword>
<dbReference type="OrthoDB" id="2103474at2759"/>
<comment type="caution">
    <text evidence="3">The sequence shown here is derived from an EMBL/GenBank/DDBJ whole genome shotgun (WGS) entry which is preliminary data.</text>
</comment>
<name>A0A9P8P0K4_9ASCO</name>
<dbReference type="Pfam" id="PF13430">
    <property type="entry name" value="DUF4112"/>
    <property type="match status" value="1"/>
</dbReference>
<dbReference type="RefSeq" id="XP_046059766.1">
    <property type="nucleotide sequence ID" value="XM_046206506.1"/>
</dbReference>
<accession>A0A9P8P0K4</accession>
<keyword evidence="4" id="KW-1185">Reference proteome</keyword>
<feature type="transmembrane region" description="Helical" evidence="2">
    <location>
        <begin position="138"/>
        <end position="157"/>
    </location>
</feature>
<feature type="transmembrane region" description="Helical" evidence="2">
    <location>
        <begin position="94"/>
        <end position="117"/>
    </location>
</feature>
<dbReference type="InterPro" id="IPR025187">
    <property type="entry name" value="DUF4112"/>
</dbReference>
<evidence type="ECO:0000256" key="1">
    <source>
        <dbReference type="SAM" id="MobiDB-lite"/>
    </source>
</evidence>
<dbReference type="PANTHER" id="PTHR35519">
    <property type="entry name" value="MEMBRANE PROTEINS"/>
    <property type="match status" value="1"/>
</dbReference>
<proteinExistence type="predicted"/>
<organism evidence="3 4">
    <name type="scientific">Ogataea philodendri</name>
    <dbReference type="NCBI Taxonomy" id="1378263"/>
    <lineage>
        <taxon>Eukaryota</taxon>
        <taxon>Fungi</taxon>
        <taxon>Dikarya</taxon>
        <taxon>Ascomycota</taxon>
        <taxon>Saccharomycotina</taxon>
        <taxon>Pichiomycetes</taxon>
        <taxon>Pichiales</taxon>
        <taxon>Pichiaceae</taxon>
        <taxon>Ogataea</taxon>
    </lineage>
</organism>
<dbReference type="GeneID" id="70237297"/>
<keyword evidence="2" id="KW-0472">Membrane</keyword>
<dbReference type="Proteomes" id="UP000769157">
    <property type="component" value="Unassembled WGS sequence"/>
</dbReference>
<evidence type="ECO:0000313" key="3">
    <source>
        <dbReference type="EMBL" id="KAH3663343.1"/>
    </source>
</evidence>
<evidence type="ECO:0000256" key="2">
    <source>
        <dbReference type="SAM" id="Phobius"/>
    </source>
</evidence>
<feature type="compositionally biased region" description="Pro residues" evidence="1">
    <location>
        <begin position="199"/>
        <end position="208"/>
    </location>
</feature>
<dbReference type="AlphaFoldDB" id="A0A9P8P0K4"/>
<reference evidence="3" key="2">
    <citation type="submission" date="2021-01" db="EMBL/GenBank/DDBJ databases">
        <authorList>
            <person name="Schikora-Tamarit M.A."/>
        </authorList>
    </citation>
    <scope>NUCLEOTIDE SEQUENCE</scope>
    <source>
        <strain evidence="3">CBS6075</strain>
    </source>
</reference>